<dbReference type="EMBL" id="JBHFFA010000001">
    <property type="protein sequence ID" value="KAL2652737.1"/>
    <property type="molecule type" value="Genomic_DNA"/>
</dbReference>
<dbReference type="AlphaFoldDB" id="A0ABD1ZN76"/>
<sequence>MTVLSVHPRFKQNLNSSSIISEDDSEGREGSRAKTNEMIFLPSLVLLQPLSLQSTIMPFSSPPEAKFASVTAFEDIHRRRAYVVELRIRLRRILISLCRFARRILRAWEN</sequence>
<proteinExistence type="predicted"/>
<accession>A0ABD1ZN76</accession>
<evidence type="ECO:0000313" key="2">
    <source>
        <dbReference type="Proteomes" id="UP001605036"/>
    </source>
</evidence>
<protein>
    <submittedName>
        <fullName evidence="1">Uncharacterized protein</fullName>
    </submittedName>
</protein>
<name>A0ABD1ZN76_9MARC</name>
<reference evidence="1 2" key="1">
    <citation type="submission" date="2024-09" db="EMBL/GenBank/DDBJ databases">
        <title>Chromosome-scale assembly of Riccia fluitans.</title>
        <authorList>
            <person name="Paukszto L."/>
            <person name="Sawicki J."/>
            <person name="Karawczyk K."/>
            <person name="Piernik-Szablinska J."/>
            <person name="Szczecinska M."/>
            <person name="Mazdziarz M."/>
        </authorList>
    </citation>
    <scope>NUCLEOTIDE SEQUENCE [LARGE SCALE GENOMIC DNA]</scope>
    <source>
        <strain evidence="1">Rf_01</strain>
        <tissue evidence="1">Aerial parts of the thallus</tissue>
    </source>
</reference>
<comment type="caution">
    <text evidence="1">The sequence shown here is derived from an EMBL/GenBank/DDBJ whole genome shotgun (WGS) entry which is preliminary data.</text>
</comment>
<dbReference type="Proteomes" id="UP001605036">
    <property type="component" value="Unassembled WGS sequence"/>
</dbReference>
<gene>
    <name evidence="1" type="ORF">R1flu_020865</name>
</gene>
<evidence type="ECO:0000313" key="1">
    <source>
        <dbReference type="EMBL" id="KAL2652737.1"/>
    </source>
</evidence>
<organism evidence="1 2">
    <name type="scientific">Riccia fluitans</name>
    <dbReference type="NCBI Taxonomy" id="41844"/>
    <lineage>
        <taxon>Eukaryota</taxon>
        <taxon>Viridiplantae</taxon>
        <taxon>Streptophyta</taxon>
        <taxon>Embryophyta</taxon>
        <taxon>Marchantiophyta</taxon>
        <taxon>Marchantiopsida</taxon>
        <taxon>Marchantiidae</taxon>
        <taxon>Marchantiales</taxon>
        <taxon>Ricciaceae</taxon>
        <taxon>Riccia</taxon>
    </lineage>
</organism>
<keyword evidence="2" id="KW-1185">Reference proteome</keyword>